<dbReference type="OrthoDB" id="4213157at2"/>
<accession>A0A5B0ADV3</accession>
<comment type="caution">
    <text evidence="1">The sequence shown here is derived from an EMBL/GenBank/DDBJ whole genome shotgun (WGS) entry which is preliminary data.</text>
</comment>
<evidence type="ECO:0008006" key="3">
    <source>
        <dbReference type="Google" id="ProtNLM"/>
    </source>
</evidence>
<dbReference type="PANTHER" id="PTHR42305:SF1">
    <property type="entry name" value="MEMBRANE PROTEIN RV1733C-RELATED"/>
    <property type="match status" value="1"/>
</dbReference>
<dbReference type="EMBL" id="VDFC01000058">
    <property type="protein sequence ID" value="KAA0927062.1"/>
    <property type="molecule type" value="Genomic_DNA"/>
</dbReference>
<gene>
    <name evidence="1" type="ORF">FGF04_32050</name>
</gene>
<dbReference type="PANTHER" id="PTHR42305">
    <property type="entry name" value="MEMBRANE PROTEIN RV1733C-RELATED"/>
    <property type="match status" value="1"/>
</dbReference>
<dbReference type="AlphaFoldDB" id="A0A5B0ADV3"/>
<sequence length="189" mass="20968">MAALRGPRALLWRWRPNPLRRRSDRLEAWTVLAVWFLALLTGTLAGFSVTRSVEQGLARERVEWRPVTAHLTGHAPGRAAGTERVWAEVRWRAPDGSAHLGQTRVVPGSTAGTPVTVWTDPRGRLVTRPVTEAQAALRAGLIGTLAGAAAAVVPLGCGRLVRDRLERRRLDLWDTEWARVGPQWRWKTG</sequence>
<organism evidence="1 2">
    <name type="scientific">Streptomyces apricus</name>
    <dbReference type="NCBI Taxonomy" id="1828112"/>
    <lineage>
        <taxon>Bacteria</taxon>
        <taxon>Bacillati</taxon>
        <taxon>Actinomycetota</taxon>
        <taxon>Actinomycetes</taxon>
        <taxon>Kitasatosporales</taxon>
        <taxon>Streptomycetaceae</taxon>
        <taxon>Streptomyces</taxon>
    </lineage>
</organism>
<dbReference type="RefSeq" id="WP_149514877.1">
    <property type="nucleotide sequence ID" value="NZ_VDFC01000058.1"/>
</dbReference>
<evidence type="ECO:0000313" key="1">
    <source>
        <dbReference type="EMBL" id="KAA0927062.1"/>
    </source>
</evidence>
<evidence type="ECO:0000313" key="2">
    <source>
        <dbReference type="Proteomes" id="UP000324965"/>
    </source>
</evidence>
<dbReference type="InterPro" id="IPR039708">
    <property type="entry name" value="MT1774/Rv1733c-like"/>
</dbReference>
<protein>
    <recommendedName>
        <fullName evidence="3">Proline rich protein membrane protein</fullName>
    </recommendedName>
</protein>
<reference evidence="1 2" key="1">
    <citation type="submission" date="2019-05" db="EMBL/GenBank/DDBJ databases">
        <authorList>
            <person name="Hariharan J."/>
            <person name="Choudoir M.J."/>
            <person name="Diebold P."/>
            <person name="Panke-Buisse K."/>
            <person name="Buckley D.H."/>
        </authorList>
    </citation>
    <scope>NUCLEOTIDE SEQUENCE [LARGE SCALE GENOMIC DNA]</scope>
    <source>
        <strain evidence="1 2">SUN51</strain>
    </source>
</reference>
<proteinExistence type="predicted"/>
<dbReference type="Proteomes" id="UP000324965">
    <property type="component" value="Unassembled WGS sequence"/>
</dbReference>
<name>A0A5B0ADV3_9ACTN</name>
<keyword evidence="2" id="KW-1185">Reference proteome</keyword>